<gene>
    <name evidence="2" type="ORF">FPCIR_12910</name>
</gene>
<dbReference type="Proteomes" id="UP000546213">
    <property type="component" value="Unassembled WGS sequence"/>
</dbReference>
<reference evidence="2 3" key="1">
    <citation type="submission" date="2020-05" db="EMBL/GenBank/DDBJ databases">
        <title>Identification and distribution of gene clusters putatively required for synthesis of sphingolipid metabolism inhibitors in phylogenetically diverse species of the filamentous fungus Fusarium.</title>
        <authorList>
            <person name="Kim H.-S."/>
            <person name="Busman M."/>
            <person name="Brown D.W."/>
            <person name="Divon H."/>
            <person name="Uhlig S."/>
            <person name="Proctor R.H."/>
        </authorList>
    </citation>
    <scope>NUCLEOTIDE SEQUENCE [LARGE SCALE GENOMIC DNA]</scope>
    <source>
        <strain evidence="2 3">NRRL 36939</strain>
    </source>
</reference>
<dbReference type="AlphaFoldDB" id="A0A8H5KP11"/>
<feature type="region of interest" description="Disordered" evidence="1">
    <location>
        <begin position="220"/>
        <end position="239"/>
    </location>
</feature>
<organism evidence="2 3">
    <name type="scientific">Fusarium pseudocircinatum</name>
    <dbReference type="NCBI Taxonomy" id="56676"/>
    <lineage>
        <taxon>Eukaryota</taxon>
        <taxon>Fungi</taxon>
        <taxon>Dikarya</taxon>
        <taxon>Ascomycota</taxon>
        <taxon>Pezizomycotina</taxon>
        <taxon>Sordariomycetes</taxon>
        <taxon>Hypocreomycetidae</taxon>
        <taxon>Hypocreales</taxon>
        <taxon>Nectriaceae</taxon>
        <taxon>Fusarium</taxon>
        <taxon>Fusarium fujikuroi species complex</taxon>
    </lineage>
</organism>
<sequence length="239" mass="25509">MAPNQYKITVINKSGLDKTYLLFQTNPTQNEKPSPTVFLNVYQASAIVPKGEAGAEASFATFKIVKQWYAVNGTAPSPLGNGVTVSTTQSEEVTLGQGEKKGSTLALTTINGDGLNPRFEKDITLAAPNGAYQVKVDKTIKYPSPTHIFIGLGAPDPLHANLVVPVASVPATPSNQFTIWPHNKWYIASGDFQQGTIIDVQTIGPTQLVDFETGLPSQTFVNNPDGTYSPSGKKTGEAI</sequence>
<proteinExistence type="predicted"/>
<evidence type="ECO:0000313" key="3">
    <source>
        <dbReference type="Proteomes" id="UP000546213"/>
    </source>
</evidence>
<dbReference type="EMBL" id="JAAOAS010000451">
    <property type="protein sequence ID" value="KAF5575906.1"/>
    <property type="molecule type" value="Genomic_DNA"/>
</dbReference>
<evidence type="ECO:0000256" key="1">
    <source>
        <dbReference type="SAM" id="MobiDB-lite"/>
    </source>
</evidence>
<name>A0A8H5KP11_9HYPO</name>
<dbReference type="OrthoDB" id="5413269at2759"/>
<accession>A0A8H5KP11</accession>
<evidence type="ECO:0000313" key="2">
    <source>
        <dbReference type="EMBL" id="KAF5575906.1"/>
    </source>
</evidence>
<keyword evidence="3" id="KW-1185">Reference proteome</keyword>
<feature type="compositionally biased region" description="Polar residues" evidence="1">
    <location>
        <begin position="220"/>
        <end position="232"/>
    </location>
</feature>
<comment type="caution">
    <text evidence="2">The sequence shown here is derived from an EMBL/GenBank/DDBJ whole genome shotgun (WGS) entry which is preliminary data.</text>
</comment>
<protein>
    <submittedName>
        <fullName evidence="2">Uncharacterized protein</fullName>
    </submittedName>
</protein>